<evidence type="ECO:0000256" key="1">
    <source>
        <dbReference type="SAM" id="MobiDB-lite"/>
    </source>
</evidence>
<protein>
    <submittedName>
        <fullName evidence="2">Uncharacterized protein</fullName>
    </submittedName>
</protein>
<dbReference type="Proteomes" id="UP000499080">
    <property type="component" value="Unassembled WGS sequence"/>
</dbReference>
<evidence type="ECO:0000313" key="2">
    <source>
        <dbReference type="EMBL" id="GBM22638.1"/>
    </source>
</evidence>
<feature type="region of interest" description="Disordered" evidence="1">
    <location>
        <begin position="125"/>
        <end position="166"/>
    </location>
</feature>
<accession>A0A4Y2E3L8</accession>
<comment type="caution">
    <text evidence="2">The sequence shown here is derived from an EMBL/GenBank/DDBJ whole genome shotgun (WGS) entry which is preliminary data.</text>
</comment>
<dbReference type="EMBL" id="BGPR01168606">
    <property type="protein sequence ID" value="GBM22638.1"/>
    <property type="molecule type" value="Genomic_DNA"/>
</dbReference>
<gene>
    <name evidence="2" type="ORF">AVEN_130887_1</name>
</gene>
<sequence length="177" mass="19461">MDRIPDNPWFFSSPCFSEENPPPSACRAKNTTLVQSKIGAMPSSLIILDSVERGIIPKFLSGDKHVGSKLTRYQEGSLICDAWNKSATVGNANRGFKVTGIFSFKNKDLPYQLFFALADSEVPVPKNTTQEEENSTSEALINTPQINLHPAEPGTSSVKPPSPTKHIKSLLFRDLAR</sequence>
<proteinExistence type="predicted"/>
<reference evidence="2 3" key="1">
    <citation type="journal article" date="2019" name="Sci. Rep.">
        <title>Orb-weaving spider Araneus ventricosus genome elucidates the spidroin gene catalogue.</title>
        <authorList>
            <person name="Kono N."/>
            <person name="Nakamura H."/>
            <person name="Ohtoshi R."/>
            <person name="Moran D.A.P."/>
            <person name="Shinohara A."/>
            <person name="Yoshida Y."/>
            <person name="Fujiwara M."/>
            <person name="Mori M."/>
            <person name="Tomita M."/>
            <person name="Arakawa K."/>
        </authorList>
    </citation>
    <scope>NUCLEOTIDE SEQUENCE [LARGE SCALE GENOMIC DNA]</scope>
</reference>
<dbReference type="AlphaFoldDB" id="A0A4Y2E3L8"/>
<evidence type="ECO:0000313" key="3">
    <source>
        <dbReference type="Proteomes" id="UP000499080"/>
    </source>
</evidence>
<name>A0A4Y2E3L8_ARAVE</name>
<organism evidence="2 3">
    <name type="scientific">Araneus ventricosus</name>
    <name type="common">Orbweaver spider</name>
    <name type="synonym">Epeira ventricosa</name>
    <dbReference type="NCBI Taxonomy" id="182803"/>
    <lineage>
        <taxon>Eukaryota</taxon>
        <taxon>Metazoa</taxon>
        <taxon>Ecdysozoa</taxon>
        <taxon>Arthropoda</taxon>
        <taxon>Chelicerata</taxon>
        <taxon>Arachnida</taxon>
        <taxon>Araneae</taxon>
        <taxon>Araneomorphae</taxon>
        <taxon>Entelegynae</taxon>
        <taxon>Araneoidea</taxon>
        <taxon>Araneidae</taxon>
        <taxon>Araneus</taxon>
    </lineage>
</organism>
<keyword evidence="3" id="KW-1185">Reference proteome</keyword>
<dbReference type="OrthoDB" id="6779830at2759"/>